<name>A0A4V3D5J5_9GAMM</name>
<comment type="caution">
    <text evidence="5">The sequence shown here is derived from an EMBL/GenBank/DDBJ whole genome shotgun (WGS) entry which is preliminary data.</text>
</comment>
<proteinExistence type="predicted"/>
<dbReference type="CDD" id="cd02440">
    <property type="entry name" value="AdoMet_MTases"/>
    <property type="match status" value="1"/>
</dbReference>
<evidence type="ECO:0000259" key="4">
    <source>
        <dbReference type="Pfam" id="PF21302"/>
    </source>
</evidence>
<protein>
    <submittedName>
        <fullName evidence="5">23S rRNA m(1)G-745 methyltransferase</fullName>
    </submittedName>
</protein>
<evidence type="ECO:0000313" key="5">
    <source>
        <dbReference type="EMBL" id="TDQ40287.1"/>
    </source>
</evidence>
<keyword evidence="2" id="KW-0949">S-adenosyl-L-methionine</keyword>
<feature type="binding site" evidence="2">
    <location>
        <begin position="83"/>
        <end position="84"/>
    </location>
    <ligand>
        <name>S-adenosyl-L-methionine</name>
        <dbReference type="ChEBI" id="CHEBI:59789"/>
    </ligand>
</feature>
<feature type="binding site" evidence="2">
    <location>
        <position position="57"/>
    </location>
    <ligand>
        <name>S-adenosyl-L-methionine</name>
        <dbReference type="ChEBI" id="CHEBI:59789"/>
    </ligand>
</feature>
<dbReference type="PIRSF" id="PIRSF018249">
    <property type="entry name" value="MyrA_prd"/>
    <property type="match status" value="1"/>
</dbReference>
<dbReference type="Gene3D" id="3.40.50.150">
    <property type="entry name" value="Vaccinia Virus protein VP39"/>
    <property type="match status" value="1"/>
</dbReference>
<dbReference type="EMBL" id="SNYK01000001">
    <property type="protein sequence ID" value="TDQ40287.1"/>
    <property type="molecule type" value="Genomic_DNA"/>
</dbReference>
<dbReference type="Pfam" id="PF21302">
    <property type="entry name" value="Zn_ribbon_RlmA"/>
    <property type="match status" value="1"/>
</dbReference>
<organism evidence="5 6">
    <name type="scientific">Thiopseudomonas denitrificans</name>
    <dbReference type="NCBI Taxonomy" id="1501432"/>
    <lineage>
        <taxon>Bacteria</taxon>
        <taxon>Pseudomonadati</taxon>
        <taxon>Pseudomonadota</taxon>
        <taxon>Gammaproteobacteria</taxon>
        <taxon>Pseudomonadales</taxon>
        <taxon>Pseudomonadaceae</taxon>
        <taxon>Thiopseudomonas</taxon>
    </lineage>
</organism>
<dbReference type="GO" id="GO:0046872">
    <property type="term" value="F:metal ion binding"/>
    <property type="evidence" value="ECO:0007669"/>
    <property type="project" value="UniProtKB-KW"/>
</dbReference>
<dbReference type="InterPro" id="IPR029063">
    <property type="entry name" value="SAM-dependent_MTases_sf"/>
</dbReference>
<gene>
    <name evidence="5" type="ORF">DFQ45_101423</name>
</gene>
<dbReference type="Pfam" id="PF13649">
    <property type="entry name" value="Methyltransf_25"/>
    <property type="match status" value="1"/>
</dbReference>
<dbReference type="InterPro" id="IPR016718">
    <property type="entry name" value="rRNA_m1G-MeTrfase_A_prd"/>
</dbReference>
<keyword evidence="5" id="KW-0489">Methyltransferase</keyword>
<dbReference type="GO" id="GO:0032259">
    <property type="term" value="P:methylation"/>
    <property type="evidence" value="ECO:0007669"/>
    <property type="project" value="UniProtKB-KW"/>
</dbReference>
<dbReference type="AlphaFoldDB" id="A0A4V3D5J5"/>
<dbReference type="InterPro" id="IPR041698">
    <property type="entry name" value="Methyltransf_25"/>
</dbReference>
<keyword evidence="1" id="KW-0862">Zinc</keyword>
<dbReference type="SUPFAM" id="SSF53335">
    <property type="entry name" value="S-adenosyl-L-methionine-dependent methyltransferases"/>
    <property type="match status" value="1"/>
</dbReference>
<evidence type="ECO:0000313" key="6">
    <source>
        <dbReference type="Proteomes" id="UP000294575"/>
    </source>
</evidence>
<keyword evidence="5" id="KW-0808">Transferase</keyword>
<reference evidence="5 6" key="1">
    <citation type="submission" date="2019-03" db="EMBL/GenBank/DDBJ databases">
        <title>Genomic Encyclopedia of Type Strains, Phase IV (KMG-IV): sequencing the most valuable type-strain genomes for metagenomic binning, comparative biology and taxonomic classification.</title>
        <authorList>
            <person name="Goeker M."/>
        </authorList>
    </citation>
    <scope>NUCLEOTIDE SEQUENCE [LARGE SCALE GENOMIC DNA]</scope>
    <source>
        <strain evidence="5 6">DSM 28679</strain>
    </source>
</reference>
<evidence type="ECO:0000256" key="1">
    <source>
        <dbReference type="PIRSR" id="PIRSR018249-1"/>
    </source>
</evidence>
<evidence type="ECO:0000259" key="3">
    <source>
        <dbReference type="Pfam" id="PF13649"/>
    </source>
</evidence>
<dbReference type="GO" id="GO:0008168">
    <property type="term" value="F:methyltransferase activity"/>
    <property type="evidence" value="ECO:0007669"/>
    <property type="project" value="UniProtKB-KW"/>
</dbReference>
<feature type="binding site" evidence="2">
    <location>
        <position position="170"/>
    </location>
    <ligand>
        <name>S-adenosyl-L-methionine</name>
        <dbReference type="ChEBI" id="CHEBI:59789"/>
    </ligand>
</feature>
<evidence type="ECO:0000256" key="2">
    <source>
        <dbReference type="PIRSR" id="PIRSR018249-2"/>
    </source>
</evidence>
<feature type="domain" description="Methyltransferase" evidence="3">
    <location>
        <begin position="77"/>
        <end position="150"/>
    </location>
</feature>
<keyword evidence="1" id="KW-0479">Metal-binding</keyword>
<dbReference type="InterPro" id="IPR048647">
    <property type="entry name" value="RlmA_N"/>
</dbReference>
<feature type="domain" description="23S rRNA (guanine(745)-N(1))-methyltransferase N-terminal" evidence="4">
    <location>
        <begin position="9"/>
        <end position="36"/>
    </location>
</feature>
<feature type="binding site" evidence="1">
    <location>
        <position position="11"/>
    </location>
    <ligand>
        <name>Zn(2+)</name>
        <dbReference type="ChEBI" id="CHEBI:29105"/>
    </ligand>
</feature>
<feature type="binding site" evidence="1">
    <location>
        <position position="15"/>
    </location>
    <ligand>
        <name>Zn(2+)</name>
        <dbReference type="ChEBI" id="CHEBI:29105"/>
    </ligand>
</feature>
<dbReference type="Proteomes" id="UP000294575">
    <property type="component" value="Unassembled WGS sequence"/>
</dbReference>
<sequence length="261" mass="29077">MLRGMPAGAVCENGHNFDRARQGYLNLLPVQHKASRAPGDNIAMVQARRSFLSVGHYRPVADFLSRHAVTGNPQNWLDIGCGEGYYTEILSGRLGPANGYALDISKDAILQACKRSKNINWLVASMARVPLATGSMDLLTSVFSPLDWHEAKRLLSGQGVLLHLGPAQDHLIELRQMVYAEVRPYDDAKHLASLPEGLEVVQTEFLRFRIGLEQDADRQNLLVMTPHGQRVRTECHDRVVEGLKNVTVSVRLDRVRHTGEQ</sequence>
<accession>A0A4V3D5J5</accession>
<keyword evidence="6" id="KW-1185">Reference proteome</keyword>